<dbReference type="InterPro" id="IPR002347">
    <property type="entry name" value="SDR_fam"/>
</dbReference>
<dbReference type="CDD" id="cd12148">
    <property type="entry name" value="fungal_TF_MHR"/>
    <property type="match status" value="1"/>
</dbReference>
<sequence length="804" mass="89368">MSAKAFAIIAGVGPGTGRSVAKRFAKTYPVVLLARNPANYEDVAREINSEGGKAIGVSADLSEAKSVQAAFKQINDMFGSIPLAAAVFNLGGGFVKRPFLELTEAEFEQGFITHGKGGFHFAKATLPLLLKSTELTSPPTLIFTGATASLKGGAGLATFAAGKFTLRALAQSLAREFGPQGVHVSHVIIDGMIDTPRTRQFVLEHPDAKLNPDAIAETYWNLHQQPRTAFSFEFELRPHLTEVENRVQMLEMALDRLFPAGEVDSVLRLVLNGDLPQDKGHTLQDCVEKTQHASDFSLSSTSEEAPSNNPLELSPAAQYNGVDTLLGVFGQPVRPDEIKSAKEDTRLVDCYFSTYHTMYPLVHEATFRSELENPTLRSNSSAWPILRDMVLAFGAWLSPEGPETYAKYNDRAKSHLKRVSIFTGANLSMVQALVLLSDFAQRQGSPDESQQYSGMAIQMAVNLNFYREPDQQSPPRSLLTQEMQRRVWWSVYCFGSCSAKMYGRPLLLPEDSLITVNLPSNINDSELTHSSRTWPAEADGPTIYSGLIQQSSYHRMANSLYRTILERPTVTSHEIHALKSKIDEWHNAFPYCTQHSGINPVPDWYIASRNRQMLCDRSLRLLIQRPLLLRWLKMKCHTTLEPVAEDPSAERQCRLEGLQFARVTIGIIADLIMSRQYSALTLPFVLYSLLHALLVPAIHLKADPSSLESISCLQDFETVRQVLLVIPVDKDALASSFLTVLDRLCSFANPDKLDAEVNHTNPETYSPYNFQLLSSNIFGNEEMKVLESAASKRPLAVNFSEWLQ</sequence>
<dbReference type="GeneID" id="66991945"/>
<keyword evidence="1" id="KW-0539">Nucleus</keyword>
<dbReference type="InterPro" id="IPR007219">
    <property type="entry name" value="XnlR_reg_dom"/>
</dbReference>
<dbReference type="SUPFAM" id="SSF51735">
    <property type="entry name" value="NAD(P)-binding Rossmann-fold domains"/>
    <property type="match status" value="1"/>
</dbReference>
<dbReference type="GO" id="GO:0008270">
    <property type="term" value="F:zinc ion binding"/>
    <property type="evidence" value="ECO:0007669"/>
    <property type="project" value="InterPro"/>
</dbReference>
<dbReference type="RefSeq" id="XP_043145344.1">
    <property type="nucleotide sequence ID" value="XM_043289409.1"/>
</dbReference>
<dbReference type="GO" id="GO:0006351">
    <property type="term" value="P:DNA-templated transcription"/>
    <property type="evidence" value="ECO:0007669"/>
    <property type="project" value="InterPro"/>
</dbReference>
<feature type="compositionally biased region" description="Polar residues" evidence="2">
    <location>
        <begin position="294"/>
        <end position="311"/>
    </location>
</feature>
<dbReference type="Pfam" id="PF03902">
    <property type="entry name" value="Gal4_dimer"/>
    <property type="match status" value="1"/>
</dbReference>
<dbReference type="EMBL" id="BBXM02000003">
    <property type="protein sequence ID" value="GIC88078.1"/>
    <property type="molecule type" value="Genomic_DNA"/>
</dbReference>
<accession>A0A8E0UY24</accession>
<name>A0A8E0UY24_9EURO</name>
<evidence type="ECO:0000256" key="2">
    <source>
        <dbReference type="SAM" id="MobiDB-lite"/>
    </source>
</evidence>
<evidence type="ECO:0000313" key="4">
    <source>
        <dbReference type="EMBL" id="GIC88078.1"/>
    </source>
</evidence>
<dbReference type="Proteomes" id="UP000036893">
    <property type="component" value="Unassembled WGS sequence"/>
</dbReference>
<feature type="region of interest" description="Disordered" evidence="2">
    <location>
        <begin position="294"/>
        <end position="313"/>
    </location>
</feature>
<evidence type="ECO:0000256" key="1">
    <source>
        <dbReference type="ARBA" id="ARBA00023242"/>
    </source>
</evidence>
<dbReference type="SMART" id="SM00906">
    <property type="entry name" value="Fungal_trans"/>
    <property type="match status" value="1"/>
</dbReference>
<dbReference type="InterPro" id="IPR036291">
    <property type="entry name" value="NAD(P)-bd_dom_sf"/>
</dbReference>
<dbReference type="Gene3D" id="1.20.5.170">
    <property type="match status" value="1"/>
</dbReference>
<dbReference type="Pfam" id="PF00106">
    <property type="entry name" value="adh_short"/>
    <property type="match status" value="1"/>
</dbReference>
<comment type="caution">
    <text evidence="4">The sequence shown here is derived from an EMBL/GenBank/DDBJ whole genome shotgun (WGS) entry which is preliminary data.</text>
</comment>
<dbReference type="Pfam" id="PF04082">
    <property type="entry name" value="Fungal_trans"/>
    <property type="match status" value="1"/>
</dbReference>
<feature type="domain" description="Xylanolytic transcriptional activator regulatory" evidence="3">
    <location>
        <begin position="449"/>
        <end position="525"/>
    </location>
</feature>
<proteinExistence type="predicted"/>
<dbReference type="Gene3D" id="3.40.50.720">
    <property type="entry name" value="NAD(P)-binding Rossmann-like Domain"/>
    <property type="match status" value="1"/>
</dbReference>
<evidence type="ECO:0000313" key="5">
    <source>
        <dbReference type="Proteomes" id="UP000036893"/>
    </source>
</evidence>
<dbReference type="GO" id="GO:0003677">
    <property type="term" value="F:DNA binding"/>
    <property type="evidence" value="ECO:0007669"/>
    <property type="project" value="InterPro"/>
</dbReference>
<organism evidence="4 5">
    <name type="scientific">Aspergillus udagawae</name>
    <dbReference type="NCBI Taxonomy" id="91492"/>
    <lineage>
        <taxon>Eukaryota</taxon>
        <taxon>Fungi</taxon>
        <taxon>Dikarya</taxon>
        <taxon>Ascomycota</taxon>
        <taxon>Pezizomycotina</taxon>
        <taxon>Eurotiomycetes</taxon>
        <taxon>Eurotiomycetidae</taxon>
        <taxon>Eurotiales</taxon>
        <taxon>Aspergillaceae</taxon>
        <taxon>Aspergillus</taxon>
        <taxon>Aspergillus subgen. Fumigati</taxon>
    </lineage>
</organism>
<protein>
    <recommendedName>
        <fullName evidence="3">Xylanolytic transcriptional activator regulatory domain-containing protein</fullName>
    </recommendedName>
</protein>
<dbReference type="PANTHER" id="PTHR43431:SF7">
    <property type="entry name" value="OXIDOREDUCTASE, SHORT CHAIN DEHYDROGENASE_REDUCTASE FAMILY (AFU_ORTHOLOGUE AFUA_5G14000)"/>
    <property type="match status" value="1"/>
</dbReference>
<evidence type="ECO:0000259" key="3">
    <source>
        <dbReference type="SMART" id="SM00906"/>
    </source>
</evidence>
<gene>
    <name evidence="4" type="ORF">Aud_004469</name>
</gene>
<reference evidence="4" key="1">
    <citation type="journal article" date="2015" name="Genome Announc.">
        <title>Draft Genome Sequence of the Pathogenic Filamentous Fungus Aspergillus udagawae Strain IFM 46973T.</title>
        <authorList>
            <person name="Kusuya Y."/>
            <person name="Takahashi-Nakaguchi A."/>
            <person name="Takahashi H."/>
            <person name="Yaguchi T."/>
        </authorList>
    </citation>
    <scope>NUCLEOTIDE SEQUENCE</scope>
    <source>
        <strain evidence="4">IFM 46973</strain>
    </source>
</reference>
<reference evidence="4" key="2">
    <citation type="submission" date="2021-01" db="EMBL/GenBank/DDBJ databases">
        <title>Pan-genome distribution and transcriptional activeness of fungal secondary metabolism genes in Aspergillus section Fumigati.</title>
        <authorList>
            <person name="Takahashi H."/>
            <person name="Umemura M."/>
            <person name="Ninomiya A."/>
            <person name="Kusuya Y."/>
            <person name="Urayama S."/>
            <person name="Shimizu M."/>
            <person name="Watanabe A."/>
            <person name="Kamei K."/>
            <person name="Yaguchi T."/>
            <person name="Hagiwara D."/>
        </authorList>
    </citation>
    <scope>NUCLEOTIDE SEQUENCE</scope>
    <source>
        <strain evidence="4">IFM 46973</strain>
    </source>
</reference>
<dbReference type="AlphaFoldDB" id="A0A8E0UY24"/>
<dbReference type="InterPro" id="IPR005600">
    <property type="entry name" value="Gal4_dimer_dom"/>
</dbReference>
<dbReference type="PANTHER" id="PTHR43431">
    <property type="entry name" value="OXIDOREDUCTASE, SHORT CHAIN DEHYDROGENASE/REDUCTASE FAMILY (AFU_ORTHOLOGUE AFUA_5G14000)"/>
    <property type="match status" value="1"/>
</dbReference>